<dbReference type="Pfam" id="PF00480">
    <property type="entry name" value="ROK"/>
    <property type="match status" value="1"/>
</dbReference>
<dbReference type="Gene3D" id="1.10.10.10">
    <property type="entry name" value="Winged helix-like DNA-binding domain superfamily/Winged helix DNA-binding domain"/>
    <property type="match status" value="1"/>
</dbReference>
<organism evidence="1 2">
    <name type="scientific">Pseudochrobactrum kiredjianiae</name>
    <dbReference type="NCBI Taxonomy" id="386305"/>
    <lineage>
        <taxon>Bacteria</taxon>
        <taxon>Pseudomonadati</taxon>
        <taxon>Pseudomonadota</taxon>
        <taxon>Alphaproteobacteria</taxon>
        <taxon>Hyphomicrobiales</taxon>
        <taxon>Brucellaceae</taxon>
        <taxon>Pseudochrobactrum</taxon>
    </lineage>
</organism>
<dbReference type="Pfam" id="PF13412">
    <property type="entry name" value="HTH_24"/>
    <property type="match status" value="1"/>
</dbReference>
<dbReference type="EMBL" id="JBHTMA010000026">
    <property type="protein sequence ID" value="MFD1226516.1"/>
    <property type="molecule type" value="Genomic_DNA"/>
</dbReference>
<comment type="caution">
    <text evidence="1">The sequence shown here is derived from an EMBL/GenBank/DDBJ whole genome shotgun (WGS) entry which is preliminary data.</text>
</comment>
<dbReference type="InterPro" id="IPR036390">
    <property type="entry name" value="WH_DNA-bd_sf"/>
</dbReference>
<name>A0ABW3V385_9HYPH</name>
<dbReference type="PANTHER" id="PTHR18964">
    <property type="entry name" value="ROK (REPRESSOR, ORF, KINASE) FAMILY"/>
    <property type="match status" value="1"/>
</dbReference>
<dbReference type="Gene3D" id="3.30.420.40">
    <property type="match status" value="2"/>
</dbReference>
<dbReference type="InterPro" id="IPR043129">
    <property type="entry name" value="ATPase_NBD"/>
</dbReference>
<dbReference type="CDD" id="cd00090">
    <property type="entry name" value="HTH_ARSR"/>
    <property type="match status" value="1"/>
</dbReference>
<accession>A0ABW3V385</accession>
<keyword evidence="2" id="KW-1185">Reference proteome</keyword>
<dbReference type="Proteomes" id="UP001597263">
    <property type="component" value="Unassembled WGS sequence"/>
</dbReference>
<dbReference type="SUPFAM" id="SSF53067">
    <property type="entry name" value="Actin-like ATPase domain"/>
    <property type="match status" value="1"/>
</dbReference>
<proteinExistence type="predicted"/>
<reference evidence="2" key="1">
    <citation type="journal article" date="2019" name="Int. J. Syst. Evol. Microbiol.">
        <title>The Global Catalogue of Microorganisms (GCM) 10K type strain sequencing project: providing services to taxonomists for standard genome sequencing and annotation.</title>
        <authorList>
            <consortium name="The Broad Institute Genomics Platform"/>
            <consortium name="The Broad Institute Genome Sequencing Center for Infectious Disease"/>
            <person name="Wu L."/>
            <person name="Ma J."/>
        </authorList>
    </citation>
    <scope>NUCLEOTIDE SEQUENCE [LARGE SCALE GENOMIC DNA]</scope>
    <source>
        <strain evidence="2">CCUG 49584</strain>
    </source>
</reference>
<sequence length="432" mass="46451">MTVHVSRSEGLRWENRRRILMLLRQSGHLSRTDIAGATGMSHSTVSAITNALLADGVLIELPLNDAPVFDAENRRGRPQVLLALNPEFASVIAVNIALNVITIELVNYAGETIDHVENTIPTLQISNNDLLDALKKHINALLVKHSLPAKKLAHISVGVQGMTDAGQLSLIWSPTIGATNAPIATHLEMQFQVPVKVSNDCLMIAEALRWFGPDIFGDNFAAILFSSGIGMGLFLKGKPFSGARSSAAEFGHIVHIPDGALCRCGRHGCLEAYASDYGIWRFANLTDESTPPSTMISDVDFSKLTARARAADGIERQAFQRAGKALGFALRSIFSLIDPVPLAFVGPGVHAFDLIEDDLRKTISGGSENGVLAGPQNGLNSPEDLSIHCYPSEQPLILQGCAITSLIQVDAQRSKRSKKSTSDLSQLRGILA</sequence>
<dbReference type="InterPro" id="IPR036388">
    <property type="entry name" value="WH-like_DNA-bd_sf"/>
</dbReference>
<protein>
    <submittedName>
        <fullName evidence="1">ROK family protein</fullName>
    </submittedName>
</protein>
<gene>
    <name evidence="1" type="ORF">ACFQ35_04985</name>
</gene>
<evidence type="ECO:0000313" key="2">
    <source>
        <dbReference type="Proteomes" id="UP001597263"/>
    </source>
</evidence>
<dbReference type="InterPro" id="IPR000600">
    <property type="entry name" value="ROK"/>
</dbReference>
<evidence type="ECO:0000313" key="1">
    <source>
        <dbReference type="EMBL" id="MFD1226516.1"/>
    </source>
</evidence>
<dbReference type="RefSeq" id="WP_289388955.1">
    <property type="nucleotide sequence ID" value="NZ_JAUCBM010000026.1"/>
</dbReference>
<dbReference type="InterPro" id="IPR011991">
    <property type="entry name" value="ArsR-like_HTH"/>
</dbReference>
<dbReference type="PANTHER" id="PTHR18964:SF173">
    <property type="entry name" value="GLUCOKINASE"/>
    <property type="match status" value="1"/>
</dbReference>
<dbReference type="SUPFAM" id="SSF46785">
    <property type="entry name" value="Winged helix' DNA-binding domain"/>
    <property type="match status" value="1"/>
</dbReference>